<name>A0ACC0AHE6_CATRO</name>
<reference evidence="2" key="1">
    <citation type="journal article" date="2023" name="Nat. Plants">
        <title>Single-cell RNA sequencing provides a high-resolution roadmap for understanding the multicellular compartmentation of specialized metabolism.</title>
        <authorList>
            <person name="Sun S."/>
            <person name="Shen X."/>
            <person name="Li Y."/>
            <person name="Li Y."/>
            <person name="Wang S."/>
            <person name="Li R."/>
            <person name="Zhang H."/>
            <person name="Shen G."/>
            <person name="Guo B."/>
            <person name="Wei J."/>
            <person name="Xu J."/>
            <person name="St-Pierre B."/>
            <person name="Chen S."/>
            <person name="Sun C."/>
        </authorList>
    </citation>
    <scope>NUCLEOTIDE SEQUENCE [LARGE SCALE GENOMIC DNA]</scope>
</reference>
<comment type="caution">
    <text evidence="1">The sequence shown here is derived from an EMBL/GenBank/DDBJ whole genome shotgun (WGS) entry which is preliminary data.</text>
</comment>
<proteinExistence type="predicted"/>
<evidence type="ECO:0000313" key="2">
    <source>
        <dbReference type="Proteomes" id="UP001060085"/>
    </source>
</evidence>
<keyword evidence="2" id="KW-1185">Reference proteome</keyword>
<sequence length="121" mass="12963">MVGVLRWWYGGFVLLRAWGWLFGKRFEVEKCCSMINQGWGLGVTAIVGCSGGLAMVMVAVVCAPWLAGDDGRLVVAGWLLGLLLSSVLELSLRQFVHVALSVRGVNSLCLGGGMCPAFESE</sequence>
<organism evidence="1 2">
    <name type="scientific">Catharanthus roseus</name>
    <name type="common">Madagascar periwinkle</name>
    <name type="synonym">Vinca rosea</name>
    <dbReference type="NCBI Taxonomy" id="4058"/>
    <lineage>
        <taxon>Eukaryota</taxon>
        <taxon>Viridiplantae</taxon>
        <taxon>Streptophyta</taxon>
        <taxon>Embryophyta</taxon>
        <taxon>Tracheophyta</taxon>
        <taxon>Spermatophyta</taxon>
        <taxon>Magnoliopsida</taxon>
        <taxon>eudicotyledons</taxon>
        <taxon>Gunneridae</taxon>
        <taxon>Pentapetalae</taxon>
        <taxon>asterids</taxon>
        <taxon>lamiids</taxon>
        <taxon>Gentianales</taxon>
        <taxon>Apocynaceae</taxon>
        <taxon>Rauvolfioideae</taxon>
        <taxon>Vinceae</taxon>
        <taxon>Catharanthinae</taxon>
        <taxon>Catharanthus</taxon>
    </lineage>
</organism>
<gene>
    <name evidence="1" type="ORF">M9H77_27699</name>
</gene>
<dbReference type="EMBL" id="CM044706">
    <property type="protein sequence ID" value="KAI5658906.1"/>
    <property type="molecule type" value="Genomic_DNA"/>
</dbReference>
<accession>A0ACC0AHE6</accession>
<dbReference type="Proteomes" id="UP001060085">
    <property type="component" value="Linkage Group LG06"/>
</dbReference>
<evidence type="ECO:0000313" key="1">
    <source>
        <dbReference type="EMBL" id="KAI5658906.1"/>
    </source>
</evidence>
<protein>
    <submittedName>
        <fullName evidence="1">Uncharacterized protein</fullName>
    </submittedName>
</protein>